<evidence type="ECO:0000256" key="2">
    <source>
        <dbReference type="ARBA" id="ARBA00006758"/>
    </source>
</evidence>
<dbReference type="AlphaFoldDB" id="A0A915HL32"/>
<dbReference type="PANTHER" id="PTHR28644:SF1">
    <property type="entry name" value="SMALL INTEGRAL MEMBRANE PROTEIN 15"/>
    <property type="match status" value="1"/>
</dbReference>
<organism evidence="9 10">
    <name type="scientific">Romanomermis culicivorax</name>
    <name type="common">Nematode worm</name>
    <dbReference type="NCBI Taxonomy" id="13658"/>
    <lineage>
        <taxon>Eukaryota</taxon>
        <taxon>Metazoa</taxon>
        <taxon>Ecdysozoa</taxon>
        <taxon>Nematoda</taxon>
        <taxon>Enoplea</taxon>
        <taxon>Dorylaimia</taxon>
        <taxon>Mermithida</taxon>
        <taxon>Mermithoidea</taxon>
        <taxon>Mermithidae</taxon>
        <taxon>Romanomermis</taxon>
    </lineage>
</organism>
<evidence type="ECO:0000256" key="8">
    <source>
        <dbReference type="SAM" id="Phobius"/>
    </source>
</evidence>
<reference evidence="10" key="1">
    <citation type="submission" date="2022-11" db="UniProtKB">
        <authorList>
            <consortium name="WormBaseParasite"/>
        </authorList>
    </citation>
    <scope>IDENTIFICATION</scope>
</reference>
<keyword evidence="5 8" id="KW-1133">Transmembrane helix</keyword>
<evidence type="ECO:0000313" key="10">
    <source>
        <dbReference type="WBParaSite" id="nRc.2.0.1.t02185-RA"/>
    </source>
</evidence>
<evidence type="ECO:0000256" key="6">
    <source>
        <dbReference type="ARBA" id="ARBA00023054"/>
    </source>
</evidence>
<proteinExistence type="inferred from homology"/>
<dbReference type="WBParaSite" id="nRc.2.0.1.t02185-RA">
    <property type="protein sequence ID" value="nRc.2.0.1.t02185-RA"/>
    <property type="gene ID" value="nRc.2.0.1.g02185"/>
</dbReference>
<evidence type="ECO:0000313" key="9">
    <source>
        <dbReference type="Proteomes" id="UP000887565"/>
    </source>
</evidence>
<evidence type="ECO:0000256" key="4">
    <source>
        <dbReference type="ARBA" id="ARBA00022692"/>
    </source>
</evidence>
<feature type="transmembrane region" description="Helical" evidence="8">
    <location>
        <begin position="33"/>
        <end position="53"/>
    </location>
</feature>
<evidence type="ECO:0000256" key="1">
    <source>
        <dbReference type="ARBA" id="ARBA00004167"/>
    </source>
</evidence>
<dbReference type="PANTHER" id="PTHR28644">
    <property type="entry name" value="SMALL INTEGRAL MEMBRANE PROTEIN 15"/>
    <property type="match status" value="1"/>
</dbReference>
<comment type="subcellular location">
    <subcellularLocation>
        <location evidence="1">Membrane</location>
        <topology evidence="1">Single-pass membrane protein</topology>
    </subcellularLocation>
</comment>
<name>A0A915HL32_ROMCU</name>
<dbReference type="OMA" id="HACAEYV"/>
<keyword evidence="7 8" id="KW-0472">Membrane</keyword>
<keyword evidence="6" id="KW-0175">Coiled coil</keyword>
<evidence type="ECO:0000256" key="3">
    <source>
        <dbReference type="ARBA" id="ARBA00017904"/>
    </source>
</evidence>
<accession>A0A915HL32</accession>
<sequence length="87" mass="10022">MESPSSPSVLSGDYWQRKLAELMIYAANNPLQFLFNVLIILSPFFAISAFLSWKLMRAIDKEQKENKFKVKRGVNIAKIRRGTKKDS</sequence>
<protein>
    <recommendedName>
        <fullName evidence="3">Small integral membrane protein 15</fullName>
    </recommendedName>
</protein>
<dbReference type="GO" id="GO:0016020">
    <property type="term" value="C:membrane"/>
    <property type="evidence" value="ECO:0007669"/>
    <property type="project" value="UniProtKB-SubCell"/>
</dbReference>
<keyword evidence="9" id="KW-1185">Reference proteome</keyword>
<dbReference type="InterPro" id="IPR027877">
    <property type="entry name" value="Smim15"/>
</dbReference>
<evidence type="ECO:0000256" key="7">
    <source>
        <dbReference type="ARBA" id="ARBA00023136"/>
    </source>
</evidence>
<keyword evidence="4 8" id="KW-0812">Transmembrane</keyword>
<dbReference type="Proteomes" id="UP000887565">
    <property type="component" value="Unplaced"/>
</dbReference>
<dbReference type="Pfam" id="PF15086">
    <property type="entry name" value="UPF0542"/>
    <property type="match status" value="1"/>
</dbReference>
<comment type="similarity">
    <text evidence="2">Belongs to the SMIM15 family.</text>
</comment>
<evidence type="ECO:0000256" key="5">
    <source>
        <dbReference type="ARBA" id="ARBA00022989"/>
    </source>
</evidence>